<proteinExistence type="predicted"/>
<keyword evidence="3" id="KW-1185">Reference proteome</keyword>
<dbReference type="Proteomes" id="UP000016960">
    <property type="component" value="Unassembled WGS sequence"/>
</dbReference>
<keyword evidence="1" id="KW-0732">Signal</keyword>
<feature type="chain" id="PRO_5004659449" description="Outer membrane protein beta-barrel domain-containing protein" evidence="1">
    <location>
        <begin position="26"/>
        <end position="228"/>
    </location>
</feature>
<evidence type="ECO:0000313" key="3">
    <source>
        <dbReference type="Proteomes" id="UP000016960"/>
    </source>
</evidence>
<feature type="signal peptide" evidence="1">
    <location>
        <begin position="1"/>
        <end position="25"/>
    </location>
</feature>
<accession>U5DU29</accession>
<dbReference type="eggNOG" id="COG3637">
    <property type="taxonomic scope" value="Bacteria"/>
</dbReference>
<evidence type="ECO:0000256" key="1">
    <source>
        <dbReference type="SAM" id="SignalP"/>
    </source>
</evidence>
<dbReference type="InterPro" id="IPR011250">
    <property type="entry name" value="OMP/PagP_B-barrel"/>
</dbReference>
<evidence type="ECO:0008006" key="4">
    <source>
        <dbReference type="Google" id="ProtNLM"/>
    </source>
</evidence>
<dbReference type="OrthoDB" id="509458at2"/>
<evidence type="ECO:0000313" key="2">
    <source>
        <dbReference type="EMBL" id="ERN43190.1"/>
    </source>
</evidence>
<reference evidence="2 3" key="1">
    <citation type="submission" date="2013-05" db="EMBL/GenBank/DDBJ databases">
        <title>Draft genome sequence of Rubidibacter lacunae KORDI 51-2.</title>
        <authorList>
            <person name="Choi D.H."/>
            <person name="Noh J.H."/>
            <person name="Kwon K.-K."/>
            <person name="Lee J.-H."/>
            <person name="Ryu J.-Y."/>
        </authorList>
    </citation>
    <scope>NUCLEOTIDE SEQUENCE [LARGE SCALE GENOMIC DNA]</scope>
    <source>
        <strain evidence="2 3">KORDI 51-2</strain>
    </source>
</reference>
<sequence length="228" mass="23841">MIVRSTTVWAIAFTSVLSFPVPAEAESAESERVVDIELVAKRSAAGQLPVPGTAATTITPLALDVDPIEVARGGVRGRRQRLVRRGVRNPSYIGLGGHIGLSGDASLGAEGGFALNSRIRIQPTPVSIRPAIVIGSRTAVLVPVTVDFPIVGKSFRQNEAVTPFLGGGLAFTTETDEDDGDIGFLFTSGLDVPLPSRLTANATLSVGFLDDDPSVGLTLGIGYNFPNF</sequence>
<dbReference type="RefSeq" id="WP_022603734.1">
    <property type="nucleotide sequence ID" value="NZ_ASSJ01000001.1"/>
</dbReference>
<dbReference type="SUPFAM" id="SSF56925">
    <property type="entry name" value="OMPA-like"/>
    <property type="match status" value="1"/>
</dbReference>
<dbReference type="AlphaFoldDB" id="U5DU29"/>
<dbReference type="InParanoid" id="U5DU29"/>
<comment type="caution">
    <text evidence="2">The sequence shown here is derived from an EMBL/GenBank/DDBJ whole genome shotgun (WGS) entry which is preliminary data.</text>
</comment>
<dbReference type="EMBL" id="ASSJ01000001">
    <property type="protein sequence ID" value="ERN43190.1"/>
    <property type="molecule type" value="Genomic_DNA"/>
</dbReference>
<name>U5DU29_9CHRO</name>
<organism evidence="2 3">
    <name type="scientific">Rubidibacter lacunae KORDI 51-2</name>
    <dbReference type="NCBI Taxonomy" id="582515"/>
    <lineage>
        <taxon>Bacteria</taxon>
        <taxon>Bacillati</taxon>
        <taxon>Cyanobacteriota</taxon>
        <taxon>Cyanophyceae</taxon>
        <taxon>Oscillatoriophycideae</taxon>
        <taxon>Chroococcales</taxon>
        <taxon>Aphanothecaceae</taxon>
        <taxon>Rubidibacter</taxon>
    </lineage>
</organism>
<gene>
    <name evidence="2" type="ORF">KR51_00000830</name>
</gene>
<protein>
    <recommendedName>
        <fullName evidence="4">Outer membrane protein beta-barrel domain-containing protein</fullName>
    </recommendedName>
</protein>
<dbReference type="STRING" id="582515.KR51_00000830"/>